<evidence type="ECO:0000256" key="1">
    <source>
        <dbReference type="SAM" id="SignalP"/>
    </source>
</evidence>
<dbReference type="Proteomes" id="UP000799302">
    <property type="component" value="Unassembled WGS sequence"/>
</dbReference>
<dbReference type="Pfam" id="PF23584">
    <property type="entry name" value="DUF7136"/>
    <property type="match status" value="1"/>
</dbReference>
<dbReference type="EMBL" id="MU004241">
    <property type="protein sequence ID" value="KAF2664835.1"/>
    <property type="molecule type" value="Genomic_DNA"/>
</dbReference>
<keyword evidence="4" id="KW-1185">Reference proteome</keyword>
<accession>A0A6A6TXM8</accession>
<keyword evidence="1" id="KW-0732">Signal</keyword>
<evidence type="ECO:0000259" key="2">
    <source>
        <dbReference type="Pfam" id="PF23584"/>
    </source>
</evidence>
<feature type="signal peptide" evidence="1">
    <location>
        <begin position="1"/>
        <end position="24"/>
    </location>
</feature>
<feature type="chain" id="PRO_5025459530" description="DUF7136 domain-containing protein" evidence="1">
    <location>
        <begin position="25"/>
        <end position="276"/>
    </location>
</feature>
<organism evidence="3 4">
    <name type="scientific">Microthyrium microscopicum</name>
    <dbReference type="NCBI Taxonomy" id="703497"/>
    <lineage>
        <taxon>Eukaryota</taxon>
        <taxon>Fungi</taxon>
        <taxon>Dikarya</taxon>
        <taxon>Ascomycota</taxon>
        <taxon>Pezizomycotina</taxon>
        <taxon>Dothideomycetes</taxon>
        <taxon>Dothideomycetes incertae sedis</taxon>
        <taxon>Microthyriales</taxon>
        <taxon>Microthyriaceae</taxon>
        <taxon>Microthyrium</taxon>
    </lineage>
</organism>
<dbReference type="AlphaFoldDB" id="A0A6A6TXM8"/>
<gene>
    <name evidence="3" type="ORF">BT63DRAFT_77657</name>
</gene>
<protein>
    <recommendedName>
        <fullName evidence="2">DUF7136 domain-containing protein</fullName>
    </recommendedName>
</protein>
<reference evidence="3" key="1">
    <citation type="journal article" date="2020" name="Stud. Mycol.">
        <title>101 Dothideomycetes genomes: a test case for predicting lifestyles and emergence of pathogens.</title>
        <authorList>
            <person name="Haridas S."/>
            <person name="Albert R."/>
            <person name="Binder M."/>
            <person name="Bloem J."/>
            <person name="Labutti K."/>
            <person name="Salamov A."/>
            <person name="Andreopoulos B."/>
            <person name="Baker S."/>
            <person name="Barry K."/>
            <person name="Bills G."/>
            <person name="Bluhm B."/>
            <person name="Cannon C."/>
            <person name="Castanera R."/>
            <person name="Culley D."/>
            <person name="Daum C."/>
            <person name="Ezra D."/>
            <person name="Gonzalez J."/>
            <person name="Henrissat B."/>
            <person name="Kuo A."/>
            <person name="Liang C."/>
            <person name="Lipzen A."/>
            <person name="Lutzoni F."/>
            <person name="Magnuson J."/>
            <person name="Mondo S."/>
            <person name="Nolan M."/>
            <person name="Ohm R."/>
            <person name="Pangilinan J."/>
            <person name="Park H.-J."/>
            <person name="Ramirez L."/>
            <person name="Alfaro M."/>
            <person name="Sun H."/>
            <person name="Tritt A."/>
            <person name="Yoshinaga Y."/>
            <person name="Zwiers L.-H."/>
            <person name="Turgeon B."/>
            <person name="Goodwin S."/>
            <person name="Spatafora J."/>
            <person name="Crous P."/>
            <person name="Grigoriev I."/>
        </authorList>
    </citation>
    <scope>NUCLEOTIDE SEQUENCE</scope>
    <source>
        <strain evidence="3">CBS 115976</strain>
    </source>
</reference>
<sequence length="276" mass="29572">MLSSSIVLWSIGTILLLLPCWSAAQPAISFPTIVEVDLMFPRNDTYAPNPLMPVVFAIQQSVIAKSLNIGLLWDLGRLDASDNTTSSGYKIYGNPINSQNSTINDTPLYEYDIMYNMTIIEGTWWFRWILSTENCSMFLANGSQLPNHDLWNTLIFTTKNGAKQPDLVDTTAGNDICASAESFTFNVTGLSHEGNGSATCAVLASSAASPAPNPCAAQMNSAYASSVSAAITRDACGLPTPIVSCPPAKNEGMKTMLFGGAVWITGALAWLMHGTL</sequence>
<name>A0A6A6TXM8_9PEZI</name>
<dbReference type="InterPro" id="IPR055560">
    <property type="entry name" value="DUF7136"/>
</dbReference>
<proteinExistence type="predicted"/>
<dbReference type="OrthoDB" id="4490227at2759"/>
<evidence type="ECO:0000313" key="3">
    <source>
        <dbReference type="EMBL" id="KAF2664835.1"/>
    </source>
</evidence>
<feature type="domain" description="DUF7136" evidence="2">
    <location>
        <begin position="30"/>
        <end position="245"/>
    </location>
</feature>
<evidence type="ECO:0000313" key="4">
    <source>
        <dbReference type="Proteomes" id="UP000799302"/>
    </source>
</evidence>